<dbReference type="InterPro" id="IPR023065">
    <property type="entry name" value="Uncharacterised_ApaG"/>
</dbReference>
<accession>A0A4U1BK15</accession>
<proteinExistence type="inferred from homology"/>
<dbReference type="Proteomes" id="UP000305675">
    <property type="component" value="Unassembled WGS sequence"/>
</dbReference>
<evidence type="ECO:0000256" key="1">
    <source>
        <dbReference type="ARBA" id="ARBA00017693"/>
    </source>
</evidence>
<dbReference type="AlphaFoldDB" id="A0A4U1BK15"/>
<dbReference type="SUPFAM" id="SSF110069">
    <property type="entry name" value="ApaG-like"/>
    <property type="match status" value="1"/>
</dbReference>
<evidence type="ECO:0000313" key="5">
    <source>
        <dbReference type="Proteomes" id="UP000305675"/>
    </source>
</evidence>
<dbReference type="InterPro" id="IPR007474">
    <property type="entry name" value="ApaG_domain"/>
</dbReference>
<gene>
    <name evidence="2 4" type="primary">apaG</name>
    <name evidence="4" type="ORF">FCL42_18160</name>
</gene>
<dbReference type="GO" id="GO:0070987">
    <property type="term" value="P:error-free translesion synthesis"/>
    <property type="evidence" value="ECO:0007669"/>
    <property type="project" value="TreeGrafter"/>
</dbReference>
<evidence type="ECO:0000259" key="3">
    <source>
        <dbReference type="PROSITE" id="PS51087"/>
    </source>
</evidence>
<comment type="caution">
    <text evidence="4">The sequence shown here is derived from an EMBL/GenBank/DDBJ whole genome shotgun (WGS) entry which is preliminary data.</text>
</comment>
<evidence type="ECO:0000313" key="4">
    <source>
        <dbReference type="EMBL" id="TKB50921.1"/>
    </source>
</evidence>
<dbReference type="OrthoDB" id="9795226at2"/>
<dbReference type="Gene3D" id="2.60.40.1470">
    <property type="entry name" value="ApaG domain"/>
    <property type="match status" value="1"/>
</dbReference>
<dbReference type="RefSeq" id="WP_136864854.1">
    <property type="nucleotide sequence ID" value="NZ_SWCJ01000019.1"/>
</dbReference>
<evidence type="ECO:0000256" key="2">
    <source>
        <dbReference type="HAMAP-Rule" id="MF_00791"/>
    </source>
</evidence>
<sequence length="126" mass="14165">MSDRLPPLQIQVDSEYVEAQSEPQTDHYLFKYTVLMENRSEQFLTLTHRHWKITDGHGKTSEVSGEGVVGQTPKLAPGEIFQYSSSVALSTPIGSMQGFYTLLSDDGQVLQSPIARFRLLNPRSLH</sequence>
<dbReference type="PANTHER" id="PTHR14289">
    <property type="entry name" value="F-BOX ONLY PROTEIN 3"/>
    <property type="match status" value="1"/>
</dbReference>
<reference evidence="4 5" key="1">
    <citation type="submission" date="2019-04" db="EMBL/GenBank/DDBJ databases">
        <authorList>
            <person name="Hwang J.C."/>
        </authorList>
    </citation>
    <scope>NUCLEOTIDE SEQUENCE [LARGE SCALE GENOMIC DNA]</scope>
    <source>
        <strain evidence="4 5">IMCC35002</strain>
    </source>
</reference>
<dbReference type="PANTHER" id="PTHR14289:SF16">
    <property type="entry name" value="POLYMERASE DELTA-INTERACTING PROTEIN 2"/>
    <property type="match status" value="1"/>
</dbReference>
<dbReference type="PROSITE" id="PS51087">
    <property type="entry name" value="APAG"/>
    <property type="match status" value="1"/>
</dbReference>
<keyword evidence="5" id="KW-1185">Reference proteome</keyword>
<dbReference type="HAMAP" id="MF_00791">
    <property type="entry name" value="ApaG"/>
    <property type="match status" value="1"/>
</dbReference>
<dbReference type="NCBIfam" id="NF003967">
    <property type="entry name" value="PRK05461.1"/>
    <property type="match status" value="1"/>
</dbReference>
<dbReference type="EMBL" id="SWCJ01000019">
    <property type="protein sequence ID" value="TKB50921.1"/>
    <property type="molecule type" value="Genomic_DNA"/>
</dbReference>
<feature type="domain" description="ApaG" evidence="3">
    <location>
        <begin position="2"/>
        <end position="126"/>
    </location>
</feature>
<organism evidence="4 5">
    <name type="scientific">Ferrimonas aestuarii</name>
    <dbReference type="NCBI Taxonomy" id="2569539"/>
    <lineage>
        <taxon>Bacteria</taxon>
        <taxon>Pseudomonadati</taxon>
        <taxon>Pseudomonadota</taxon>
        <taxon>Gammaproteobacteria</taxon>
        <taxon>Alteromonadales</taxon>
        <taxon>Ferrimonadaceae</taxon>
        <taxon>Ferrimonas</taxon>
    </lineage>
</organism>
<dbReference type="InterPro" id="IPR036767">
    <property type="entry name" value="ApaG_sf"/>
</dbReference>
<dbReference type="Pfam" id="PF04379">
    <property type="entry name" value="DUF525"/>
    <property type="match status" value="1"/>
</dbReference>
<protein>
    <recommendedName>
        <fullName evidence="1 2">Protein ApaG</fullName>
    </recommendedName>
</protein>
<name>A0A4U1BK15_9GAMM</name>